<evidence type="ECO:0000313" key="5">
    <source>
        <dbReference type="Proteomes" id="UP000494170"/>
    </source>
</evidence>
<gene>
    <name evidence="4" type="ORF">BLA6863_05737</name>
</gene>
<accession>A0A6P2Q9I6</accession>
<evidence type="ECO:0000256" key="3">
    <source>
        <dbReference type="SAM" id="MobiDB-lite"/>
    </source>
</evidence>
<dbReference type="AlphaFoldDB" id="A0A6P2Q9I6"/>
<sequence length="257" mass="28110">MSNPLRVNSNSLVQDRSHAAPGHDSATLPNATPSRFADDRFAQLRSKPTTSRPPSKPGLAMRRGAGLMNLQSLAKPDPMLSTENGVTQLMALPIENNGPHSKASPLKMDPSFSGEEDGKVFGNNVNVQYLNEAQRNELKVKVENGKITGSDGQCLDTRDVISEVAEDNHRAIYVMDKSGELYISKFKAKGFFQHSSFLSGGEVLAAGYIEIHDGIIKTLSRKSGHYKPAPENLNEVMLRLRSLGAQVHADFRIDNKI</sequence>
<comment type="subcellular location">
    <subcellularLocation>
        <location evidence="1">Cytoplasm</location>
    </subcellularLocation>
</comment>
<evidence type="ECO:0000256" key="1">
    <source>
        <dbReference type="ARBA" id="ARBA00004496"/>
    </source>
</evidence>
<reference evidence="4 5" key="1">
    <citation type="submission" date="2019-09" db="EMBL/GenBank/DDBJ databases">
        <authorList>
            <person name="Depoorter E."/>
        </authorList>
    </citation>
    <scope>NUCLEOTIDE SEQUENCE [LARGE SCALE GENOMIC DNA]</scope>
    <source>
        <strain evidence="4">LMG 6863</strain>
    </source>
</reference>
<keyword evidence="2" id="KW-0963">Cytoplasm</keyword>
<evidence type="ECO:0000256" key="2">
    <source>
        <dbReference type="ARBA" id="ARBA00022490"/>
    </source>
</evidence>
<dbReference type="Proteomes" id="UP000494170">
    <property type="component" value="Unassembled WGS sequence"/>
</dbReference>
<evidence type="ECO:0000313" key="4">
    <source>
        <dbReference type="EMBL" id="VWC18561.1"/>
    </source>
</evidence>
<feature type="compositionally biased region" description="Polar residues" evidence="3">
    <location>
        <begin position="1"/>
        <end position="14"/>
    </location>
</feature>
<proteinExistence type="predicted"/>
<name>A0A6P2Q9I6_BURL3</name>
<dbReference type="PANTHER" id="PTHR31250">
    <property type="entry name" value="IQ DOMAIN-CONTAINING PROTEIN IQM3"/>
    <property type="match status" value="1"/>
</dbReference>
<protein>
    <submittedName>
        <fullName evidence="4">Uncharacterized protein</fullName>
    </submittedName>
</protein>
<dbReference type="EMBL" id="CABVPY010000049">
    <property type="protein sequence ID" value="VWC18561.1"/>
    <property type="molecule type" value="Genomic_DNA"/>
</dbReference>
<dbReference type="InterPro" id="IPR044159">
    <property type="entry name" value="IQM"/>
</dbReference>
<dbReference type="PANTHER" id="PTHR31250:SF27">
    <property type="entry name" value="IQ DOMAIN-CONTAINING PROTEIN IQM5"/>
    <property type="match status" value="1"/>
</dbReference>
<dbReference type="GO" id="GO:0005737">
    <property type="term" value="C:cytoplasm"/>
    <property type="evidence" value="ECO:0007669"/>
    <property type="project" value="UniProtKB-SubCell"/>
</dbReference>
<organism evidence="4 5">
    <name type="scientific">Burkholderia lata (strain ATCC 17760 / DSM 23089 / LMG 22485 / NCIMB 9086 / R18194 / 383)</name>
    <dbReference type="NCBI Taxonomy" id="482957"/>
    <lineage>
        <taxon>Bacteria</taxon>
        <taxon>Pseudomonadati</taxon>
        <taxon>Pseudomonadota</taxon>
        <taxon>Betaproteobacteria</taxon>
        <taxon>Burkholderiales</taxon>
        <taxon>Burkholderiaceae</taxon>
        <taxon>Burkholderia</taxon>
        <taxon>Burkholderia cepacia complex</taxon>
    </lineage>
</organism>
<feature type="region of interest" description="Disordered" evidence="3">
    <location>
        <begin position="1"/>
        <end position="34"/>
    </location>
</feature>